<name>A0A6J0N5S0_RAPSA</name>
<dbReference type="GeneID" id="108850378"/>
<gene>
    <name evidence="5" type="primary">LOC108850378</name>
</gene>
<feature type="compositionally biased region" description="Basic and acidic residues" evidence="2">
    <location>
        <begin position="174"/>
        <end position="187"/>
    </location>
</feature>
<feature type="region of interest" description="Disordered" evidence="2">
    <location>
        <begin position="171"/>
        <end position="191"/>
    </location>
</feature>
<keyword evidence="1" id="KW-0862">Zinc</keyword>
<dbReference type="Gene3D" id="4.10.60.10">
    <property type="entry name" value="Zinc finger, CCHC-type"/>
    <property type="match status" value="1"/>
</dbReference>
<protein>
    <submittedName>
        <fullName evidence="5">Uncharacterized protein LOC108850378</fullName>
    </submittedName>
</protein>
<dbReference type="Pfam" id="PF03732">
    <property type="entry name" value="Retrotrans_gag"/>
    <property type="match status" value="1"/>
</dbReference>
<evidence type="ECO:0000259" key="3">
    <source>
        <dbReference type="PROSITE" id="PS50158"/>
    </source>
</evidence>
<dbReference type="AlphaFoldDB" id="A0A6J0N5S0"/>
<dbReference type="PANTHER" id="PTHR15503:SF45">
    <property type="entry name" value="RNA-DIRECTED DNA POLYMERASE HOMOLOG"/>
    <property type="match status" value="1"/>
</dbReference>
<evidence type="ECO:0000313" key="5">
    <source>
        <dbReference type="RefSeq" id="XP_018479421.1"/>
    </source>
</evidence>
<dbReference type="InterPro" id="IPR036875">
    <property type="entry name" value="Znf_CCHC_sf"/>
</dbReference>
<dbReference type="OrthoDB" id="1103857at2759"/>
<dbReference type="PANTHER" id="PTHR15503">
    <property type="entry name" value="LDOC1 RELATED"/>
    <property type="match status" value="1"/>
</dbReference>
<dbReference type="GO" id="GO:0008270">
    <property type="term" value="F:zinc ion binding"/>
    <property type="evidence" value="ECO:0007669"/>
    <property type="project" value="UniProtKB-KW"/>
</dbReference>
<evidence type="ECO:0000313" key="4">
    <source>
        <dbReference type="Proteomes" id="UP000504610"/>
    </source>
</evidence>
<keyword evidence="4" id="KW-1185">Reference proteome</keyword>
<dbReference type="InterPro" id="IPR032567">
    <property type="entry name" value="RTL1-rel"/>
</dbReference>
<dbReference type="KEGG" id="rsz:108850378"/>
<dbReference type="Pfam" id="PF00098">
    <property type="entry name" value="zf-CCHC"/>
    <property type="match status" value="1"/>
</dbReference>
<evidence type="ECO:0000256" key="1">
    <source>
        <dbReference type="PROSITE-ProRule" id="PRU00047"/>
    </source>
</evidence>
<feature type="domain" description="CCHC-type" evidence="3">
    <location>
        <begin position="207"/>
        <end position="222"/>
    </location>
</feature>
<proteinExistence type="predicted"/>
<organism evidence="4 5">
    <name type="scientific">Raphanus sativus</name>
    <name type="common">Radish</name>
    <name type="synonym">Raphanus raphanistrum var. sativus</name>
    <dbReference type="NCBI Taxonomy" id="3726"/>
    <lineage>
        <taxon>Eukaryota</taxon>
        <taxon>Viridiplantae</taxon>
        <taxon>Streptophyta</taxon>
        <taxon>Embryophyta</taxon>
        <taxon>Tracheophyta</taxon>
        <taxon>Spermatophyta</taxon>
        <taxon>Magnoliopsida</taxon>
        <taxon>eudicotyledons</taxon>
        <taxon>Gunneridae</taxon>
        <taxon>Pentapetalae</taxon>
        <taxon>rosids</taxon>
        <taxon>malvids</taxon>
        <taxon>Brassicales</taxon>
        <taxon>Brassicaceae</taxon>
        <taxon>Brassiceae</taxon>
        <taxon>Raphanus</taxon>
    </lineage>
</organism>
<evidence type="ECO:0000256" key="2">
    <source>
        <dbReference type="SAM" id="MobiDB-lite"/>
    </source>
</evidence>
<dbReference type="SMART" id="SM00343">
    <property type="entry name" value="ZnF_C2HC"/>
    <property type="match status" value="2"/>
</dbReference>
<dbReference type="InterPro" id="IPR001878">
    <property type="entry name" value="Znf_CCHC"/>
</dbReference>
<keyword evidence="1" id="KW-0863">Zinc-finger</keyword>
<dbReference type="PROSITE" id="PS50158">
    <property type="entry name" value="ZF_CCHC"/>
    <property type="match status" value="2"/>
</dbReference>
<sequence length="276" mass="31935">MGMEHFVGTVDPTAAYDWKLSLQRKLENIDCPPEFKLRLAMQYLRGDALVYWEGVRLNHGPDILTFEDFIEEFDKKYFPKQAMDRKKRDFEHVSQGDLSIKQYEVKFNQLRRFVGGGIPEDELIRKFLDGMRLEIRNRCNIVTYYRLGDLVEKAVEQEACWIEEQKLLKSAQPKPERTTESQRRTGDQSEAPYCSRCHRHHMGECAKCFECGRFGHIAKFCRVRPVDATSAGHIAAPAAINMNCYNCNQPDHISRECPTRGHATLPPPPKRQATDP</sequence>
<dbReference type="RefSeq" id="XP_018479421.1">
    <property type="nucleotide sequence ID" value="XM_018623919.1"/>
</dbReference>
<feature type="domain" description="CCHC-type" evidence="3">
    <location>
        <begin position="244"/>
        <end position="258"/>
    </location>
</feature>
<accession>A0A6J0N5S0</accession>
<reference evidence="4" key="1">
    <citation type="journal article" date="2019" name="Database">
        <title>The radish genome database (RadishGD): an integrated information resource for radish genomics.</title>
        <authorList>
            <person name="Yu H.J."/>
            <person name="Baek S."/>
            <person name="Lee Y.J."/>
            <person name="Cho A."/>
            <person name="Mun J.H."/>
        </authorList>
    </citation>
    <scope>NUCLEOTIDE SEQUENCE [LARGE SCALE GENOMIC DNA]</scope>
    <source>
        <strain evidence="4">cv. WK10039</strain>
    </source>
</reference>
<reference evidence="5" key="2">
    <citation type="submission" date="2025-08" db="UniProtKB">
        <authorList>
            <consortium name="RefSeq"/>
        </authorList>
    </citation>
    <scope>IDENTIFICATION</scope>
    <source>
        <tissue evidence="5">Leaf</tissue>
    </source>
</reference>
<dbReference type="SUPFAM" id="SSF57756">
    <property type="entry name" value="Retrovirus zinc finger-like domains"/>
    <property type="match status" value="1"/>
</dbReference>
<dbReference type="GO" id="GO:0003676">
    <property type="term" value="F:nucleic acid binding"/>
    <property type="evidence" value="ECO:0007669"/>
    <property type="project" value="InterPro"/>
</dbReference>
<dbReference type="Proteomes" id="UP000504610">
    <property type="component" value="Chromosome 4"/>
</dbReference>
<keyword evidence="1" id="KW-0479">Metal-binding</keyword>
<dbReference type="InterPro" id="IPR005162">
    <property type="entry name" value="Retrotrans_gag_dom"/>
</dbReference>